<feature type="domain" description="Transcription elongation factor GreA/GreB N-terminal" evidence="9">
    <location>
        <begin position="5"/>
        <end position="75"/>
    </location>
</feature>
<dbReference type="InterPro" id="IPR022691">
    <property type="entry name" value="Tscrpt_elong_fac_GreA/B_N"/>
</dbReference>
<dbReference type="SUPFAM" id="SSF46557">
    <property type="entry name" value="GreA transcript cleavage protein, N-terminal domain"/>
    <property type="match status" value="1"/>
</dbReference>
<evidence type="ECO:0000259" key="8">
    <source>
        <dbReference type="Pfam" id="PF01272"/>
    </source>
</evidence>
<dbReference type="GO" id="GO:0006354">
    <property type="term" value="P:DNA-templated transcription elongation"/>
    <property type="evidence" value="ECO:0007669"/>
    <property type="project" value="TreeGrafter"/>
</dbReference>
<evidence type="ECO:0000256" key="5">
    <source>
        <dbReference type="ARBA" id="ARBA00023163"/>
    </source>
</evidence>
<dbReference type="SUPFAM" id="SSF54534">
    <property type="entry name" value="FKBP-like"/>
    <property type="match status" value="1"/>
</dbReference>
<keyword evidence="4" id="KW-0238">DNA-binding</keyword>
<dbReference type="Pfam" id="PF01272">
    <property type="entry name" value="GreA_GreB"/>
    <property type="match status" value="1"/>
</dbReference>
<gene>
    <name evidence="10" type="ORF">UFOPK1503_00411</name>
    <name evidence="11" type="ORF">UFOPK1693_00071</name>
</gene>
<dbReference type="InterPro" id="IPR036805">
    <property type="entry name" value="Tscrpt_elong_fac_GreA/B_N_sf"/>
</dbReference>
<evidence type="ECO:0000256" key="4">
    <source>
        <dbReference type="ARBA" id="ARBA00023125"/>
    </source>
</evidence>
<dbReference type="HAMAP" id="MF_00105">
    <property type="entry name" value="GreA_GreB"/>
    <property type="match status" value="1"/>
</dbReference>
<protein>
    <recommendedName>
        <fullName evidence="2">Transcription elongation factor GreA</fullName>
    </recommendedName>
    <alternativeName>
        <fullName evidence="7">Transcript cleavage factor GreA</fullName>
    </alternativeName>
</protein>
<dbReference type="GO" id="GO:0003677">
    <property type="term" value="F:DNA binding"/>
    <property type="evidence" value="ECO:0007669"/>
    <property type="project" value="UniProtKB-KW"/>
</dbReference>
<dbReference type="Pfam" id="PF03449">
    <property type="entry name" value="GreA_GreB_N"/>
    <property type="match status" value="1"/>
</dbReference>
<dbReference type="PANTHER" id="PTHR30437">
    <property type="entry name" value="TRANSCRIPTION ELONGATION FACTOR GREA"/>
    <property type="match status" value="1"/>
</dbReference>
<keyword evidence="5" id="KW-0804">Transcription</keyword>
<dbReference type="PROSITE" id="PS00829">
    <property type="entry name" value="GREAB_1"/>
    <property type="match status" value="1"/>
</dbReference>
<evidence type="ECO:0000313" key="10">
    <source>
        <dbReference type="EMBL" id="CAB4543338.1"/>
    </source>
</evidence>
<evidence type="ECO:0000256" key="1">
    <source>
        <dbReference type="ARBA" id="ARBA00008213"/>
    </source>
</evidence>
<proteinExistence type="inferred from homology"/>
<evidence type="ECO:0000256" key="2">
    <source>
        <dbReference type="ARBA" id="ARBA00013729"/>
    </source>
</evidence>
<name>A0A6J6DCT1_9ZZZZ</name>
<dbReference type="InterPro" id="IPR028624">
    <property type="entry name" value="Tscrpt_elong_fac_GreA/B"/>
</dbReference>
<comment type="function">
    <text evidence="6">Necessary for efficient RNA polymerase transcription elongation past template-encoded arresting sites. The arresting sites in DNA have the property of trapping a certain fraction of elongating RNA polymerases that pass through, resulting in locked ternary complexes. Cleavage of the nascent transcript by cleavage factors such as GreA or GreB allows the resumption of elongation from the new 3'terminus. GreA releases sequences of 2 to 3 nucleotides.</text>
</comment>
<sequence length="168" mass="18853">MTDSILLTQDAYDRLRDELEQLILVERQQIAKRIQEAREEGDLKENGGYHAAKEEQGKLEARINRLEEMLANATVGEADASDGIVKQGLLVVCDINGKANEFYLGSHEIFEDTKYEKEIEEGDFAVYSPDSPIGQAIEGKKVGEKVSYSAPNGKEITVEIKQIKNFKF</sequence>
<dbReference type="EMBL" id="CAEZST010000005">
    <property type="protein sequence ID" value="CAB4543338.1"/>
    <property type="molecule type" value="Genomic_DNA"/>
</dbReference>
<feature type="domain" description="Transcription elongation factor GreA/GreB C-terminal" evidence="8">
    <location>
        <begin position="116"/>
        <end position="164"/>
    </location>
</feature>
<dbReference type="Gene3D" id="1.10.287.180">
    <property type="entry name" value="Transcription elongation factor, GreA/GreB, N-terminal domain"/>
    <property type="match status" value="1"/>
</dbReference>
<dbReference type="GO" id="GO:0032784">
    <property type="term" value="P:regulation of DNA-templated transcription elongation"/>
    <property type="evidence" value="ECO:0007669"/>
    <property type="project" value="InterPro"/>
</dbReference>
<evidence type="ECO:0000313" key="11">
    <source>
        <dbReference type="EMBL" id="CAB4561741.1"/>
    </source>
</evidence>
<accession>A0A6J6DCT1</accession>
<dbReference type="Gene3D" id="3.10.50.30">
    <property type="entry name" value="Transcription elongation factor, GreA/GreB, C-terminal domain"/>
    <property type="match status" value="1"/>
</dbReference>
<dbReference type="AlphaFoldDB" id="A0A6J6DCT1"/>
<dbReference type="InterPro" id="IPR023459">
    <property type="entry name" value="Tscrpt_elong_fac_GreA/B_fam"/>
</dbReference>
<organism evidence="11">
    <name type="scientific">freshwater metagenome</name>
    <dbReference type="NCBI Taxonomy" id="449393"/>
    <lineage>
        <taxon>unclassified sequences</taxon>
        <taxon>metagenomes</taxon>
        <taxon>ecological metagenomes</taxon>
    </lineage>
</organism>
<dbReference type="InterPro" id="IPR018151">
    <property type="entry name" value="TF_GreA/GreB_CS"/>
</dbReference>
<reference evidence="11" key="1">
    <citation type="submission" date="2020-05" db="EMBL/GenBank/DDBJ databases">
        <authorList>
            <person name="Chiriac C."/>
            <person name="Salcher M."/>
            <person name="Ghai R."/>
            <person name="Kavagutti S V."/>
        </authorList>
    </citation>
    <scope>NUCLEOTIDE SEQUENCE</scope>
</reference>
<dbReference type="FunFam" id="1.10.287.180:FF:000001">
    <property type="entry name" value="Transcription elongation factor GreA"/>
    <property type="match status" value="1"/>
</dbReference>
<dbReference type="InterPro" id="IPR001437">
    <property type="entry name" value="Tscrpt_elong_fac_GreA/B_C"/>
</dbReference>
<dbReference type="PIRSF" id="PIRSF006092">
    <property type="entry name" value="GreA_GreB"/>
    <property type="match status" value="1"/>
</dbReference>
<dbReference type="PANTHER" id="PTHR30437:SF4">
    <property type="entry name" value="TRANSCRIPTION ELONGATION FACTOR GREA"/>
    <property type="match status" value="1"/>
</dbReference>
<keyword evidence="3" id="KW-0805">Transcription regulation</keyword>
<dbReference type="InterPro" id="IPR036953">
    <property type="entry name" value="GreA/GreB_C_sf"/>
</dbReference>
<evidence type="ECO:0000256" key="7">
    <source>
        <dbReference type="ARBA" id="ARBA00030776"/>
    </source>
</evidence>
<comment type="similarity">
    <text evidence="1">Belongs to the GreA/GreB family.</text>
</comment>
<evidence type="ECO:0000259" key="9">
    <source>
        <dbReference type="Pfam" id="PF03449"/>
    </source>
</evidence>
<evidence type="ECO:0000256" key="6">
    <source>
        <dbReference type="ARBA" id="ARBA00024916"/>
    </source>
</evidence>
<dbReference type="GO" id="GO:0070063">
    <property type="term" value="F:RNA polymerase binding"/>
    <property type="evidence" value="ECO:0007669"/>
    <property type="project" value="InterPro"/>
</dbReference>
<evidence type="ECO:0000256" key="3">
    <source>
        <dbReference type="ARBA" id="ARBA00023015"/>
    </source>
</evidence>
<dbReference type="EMBL" id="CAEZTO010000001">
    <property type="protein sequence ID" value="CAB4561741.1"/>
    <property type="molecule type" value="Genomic_DNA"/>
</dbReference>
<dbReference type="NCBIfam" id="NF001262">
    <property type="entry name" value="PRK00226.1-3"/>
    <property type="match status" value="1"/>
</dbReference>